<keyword evidence="3" id="KW-1185">Reference proteome</keyword>
<feature type="region of interest" description="Disordered" evidence="1">
    <location>
        <begin position="22"/>
        <end position="55"/>
    </location>
</feature>
<feature type="non-terminal residue" evidence="2">
    <location>
        <position position="1"/>
    </location>
</feature>
<dbReference type="EMBL" id="JAENGY010002401">
    <property type="protein sequence ID" value="KAG6944332.1"/>
    <property type="molecule type" value="Genomic_DNA"/>
</dbReference>
<sequence>GQAIPAKETEALYRYCSEDKSQEAGQEAGQGRRQCRSQGLGGHGGEDWRDHDEQDNCAQDEAGLRVRERRVRSQLIGLARRLLRCVKPLNRGNVVMSVQLRAVRLLLPSRLLLD</sequence>
<evidence type="ECO:0000313" key="3">
    <source>
        <dbReference type="Proteomes" id="UP000709295"/>
    </source>
</evidence>
<comment type="caution">
    <text evidence="2">The sequence shown here is derived from an EMBL/GenBank/DDBJ whole genome shotgun (WGS) entry which is preliminary data.</text>
</comment>
<dbReference type="AlphaFoldDB" id="A0A8J5IR22"/>
<protein>
    <submittedName>
        <fullName evidence="2">Uncharacterized protein</fullName>
    </submittedName>
</protein>
<accession>A0A8J5IR22</accession>
<evidence type="ECO:0000256" key="1">
    <source>
        <dbReference type="SAM" id="MobiDB-lite"/>
    </source>
</evidence>
<name>A0A8J5IR22_9STRA</name>
<evidence type="ECO:0000313" key="2">
    <source>
        <dbReference type="EMBL" id="KAG6944332.1"/>
    </source>
</evidence>
<feature type="compositionally biased region" description="Basic and acidic residues" evidence="1">
    <location>
        <begin position="44"/>
        <end position="54"/>
    </location>
</feature>
<proteinExistence type="predicted"/>
<reference evidence="2" key="1">
    <citation type="submission" date="2021-01" db="EMBL/GenBank/DDBJ databases">
        <title>Phytophthora aleatoria, a newly-described species from Pinus radiata is distinct from Phytophthora cactorum isolates based on comparative genomics.</title>
        <authorList>
            <person name="Mcdougal R."/>
            <person name="Panda P."/>
            <person name="Williams N."/>
            <person name="Studholme D.J."/>
        </authorList>
    </citation>
    <scope>NUCLEOTIDE SEQUENCE</scope>
    <source>
        <strain evidence="2">NZFS 4037</strain>
    </source>
</reference>
<dbReference type="Proteomes" id="UP000709295">
    <property type="component" value="Unassembled WGS sequence"/>
</dbReference>
<gene>
    <name evidence="2" type="ORF">JG688_00017140</name>
</gene>
<organism evidence="2 3">
    <name type="scientific">Phytophthora aleatoria</name>
    <dbReference type="NCBI Taxonomy" id="2496075"/>
    <lineage>
        <taxon>Eukaryota</taxon>
        <taxon>Sar</taxon>
        <taxon>Stramenopiles</taxon>
        <taxon>Oomycota</taxon>
        <taxon>Peronosporomycetes</taxon>
        <taxon>Peronosporales</taxon>
        <taxon>Peronosporaceae</taxon>
        <taxon>Phytophthora</taxon>
    </lineage>
</organism>